<dbReference type="STRING" id="592028.GCWU000321_01799"/>
<dbReference type="SMART" id="SM00869">
    <property type="entry name" value="Autotransporter"/>
    <property type="match status" value="1"/>
</dbReference>
<feature type="domain" description="Autotransporter" evidence="3">
    <location>
        <begin position="4073"/>
        <end position="4345"/>
    </location>
</feature>
<dbReference type="eggNOG" id="COG3468">
    <property type="taxonomic scope" value="Bacteria"/>
</dbReference>
<evidence type="ECO:0000259" key="3">
    <source>
        <dbReference type="PROSITE" id="PS51208"/>
    </source>
</evidence>
<evidence type="ECO:0000256" key="1">
    <source>
        <dbReference type="SAM" id="MobiDB-lite"/>
    </source>
</evidence>
<dbReference type="Gene3D" id="2.40.128.130">
    <property type="entry name" value="Autotransporter beta-domain"/>
    <property type="match status" value="1"/>
</dbReference>
<feature type="region of interest" description="Disordered" evidence="1">
    <location>
        <begin position="2040"/>
        <end position="2061"/>
    </location>
</feature>
<dbReference type="HOGENOM" id="CLU_223765_0_0_9"/>
<dbReference type="Pfam" id="PF03797">
    <property type="entry name" value="Autotransporter"/>
    <property type="match status" value="1"/>
</dbReference>
<dbReference type="InterPro" id="IPR012332">
    <property type="entry name" value="Autotransporter_pectin_lyase_C"/>
</dbReference>
<dbReference type="InterPro" id="IPR036709">
    <property type="entry name" value="Autotransporte_beta_dom_sf"/>
</dbReference>
<protein>
    <submittedName>
        <fullName evidence="4">Outer membrane autotransporter barrel domain protein</fullName>
    </submittedName>
</protein>
<feature type="region of interest" description="Disordered" evidence="1">
    <location>
        <begin position="1074"/>
        <end position="1096"/>
    </location>
</feature>
<dbReference type="SUPFAM" id="SSF103515">
    <property type="entry name" value="Autotransporter"/>
    <property type="match status" value="1"/>
</dbReference>
<comment type="caution">
    <text evidence="4">The sequence shown here is derived from an EMBL/GenBank/DDBJ whole genome shotgun (WGS) entry which is preliminary data.</text>
</comment>
<accession>C9LQG7</accession>
<dbReference type="PROSITE" id="PS51208">
    <property type="entry name" value="AUTOTRANSPORTER"/>
    <property type="match status" value="1"/>
</dbReference>
<sequence length="4345" mass="456038">MEEQIMKEYSKWKSGKRFLTAAITLSLLGSLGLYSPAAYAEEDFEEYTGSITGKEDNASEYVMAHITKDGGKNYKFTDDSLIKTNQGVKVGDLDYPVNIDASGHVLKFYGHVNDKHTLVHAVEANSKKGVTITAKKLIIDAGNTKSRAEGISVGGQGGTNKDAPYRLTINGDTDIRAHGDTYGLGMYLCGNAEVTVNGNVTMNTHDEKNPWAVYVEKDGGLSYYGGSAIYAGNNYKLQLGPKLTINGLVDLKVNANGAFANGGHSDIYLRGGNIEINKDNTKGYYALLAECATTTMNMERDENKVPVRAGSAKVTIKGNIGASAGAINVNEPETYSRTNLGLATPDSSWTGIAYNAFKDEGNEVSGTLYGSDEIIKKTFFGEINLWLQNGASWTNEAWGEPPDAYYGEDFSESHLKRLVGGESADKAGHIFQKPGEDEDSEGINIRVDDYKGFTNVYYGHKDEKPTDILGGTFTVTKAQPGSGITLITDSKGLNVDSSKAANKNLVSETLNALANKLFYTAYKNGETNLAGKVEIAEGLTSSSLSKRMEDVTFKESNGQGQYLYTPASDIPEEQTETAFTDTITGVKAKDMKYVNTGVRKEDGTYKFTKDSEITVAAGGPAVKVEEDVIIRADGKTLKMKTVEGSGTVYGINQSTAKKAEITAKNLDVEVTSTSRAEGIHMANSNAAIRPEMTINGNVNLKVSGTANTLGAYIQGNSRLTVNGNVTADVDGHNGGFSYYGATGLYSTSNMGPNSMGADITVNGNVDLKGKAHGIFANAGGSKVTVNGGGSIEVDKASTNPYAAIRAEDGIVNMNVKLDSNGNAVGSLDKKVNIKGNLAVTTGAVNEVDKKGTLSQINLGLTTSDSTLQGVVYNAFPDEGKKAGELTFKGEANLFLANGAAWTNEKYIDTGTSWGGKNFEGSHLTRLAGGASADKAGQIFQKDTGNITVDNYSGYTDVYYAHEETAPKTMIGGDFIIRKAASGSGISLITDNKGLNTSSDKAADKNLVSETLNALANKLFYKAYADGEKNLTGFVKIAEGLTSSEAVLKTGNITFKKDNGQGRYLYTPATDEIVGPITGPEKETADRNAKGVSPNAKQGKVVSGMYNKSTPTTKNNPMIVDMNGFNLSIAAESGNEIADAVYVGNNDYITVKNDAGKKISITSTNTDTRAANGIFLEGNSHLNITGPVEITKVHTKGGSATGIAFQGSGSEAVIDGSLTISNVDGDKAEKQGRYIGVSGIRMTGDNTSMTVTGPVNISDFKGSALHTAGADSVISVGGGTISTAADADKSHNFYAARVEKGTVNINMRNGAPGSARTNIIGDMYVTGQYGKKVIEYSGGQLADWQHRGNLHVALTDKDSSWTGVAAYEQYNDNYGSGGNTMHDIGNFDLYLQNGATWTNEQQSHVTTTTLVGKNPVYNGSYLMKLHGGSDAVHKGYIYQKDSKPITVDNYSGHTLVFYDHTGDGSAAENYSAGDFRIKTAEEGSSITMRTGAGGINTADKTAAGKALNSLANKLYYMSYAQGDTKLKGTVEIAEGLTSSSVSASGDITFKTDTAADKNGQGTYIYSPPEPLDGPIVKDRLLKGETTVTADDTHAEDGYVSAAYNGDDSITVDMANHGLRLEAASSASTKAAAVRVGKGTDDNKKSISFINMEKNKPLVISSDQTNGGEATGIYVSENGKLSVAGDVVIDKVSTSGRKAYGVANRGPNAELVIKGGLKIAGAGADEWRAVKAAKDTTGISVTAIANIGNNAKLTIEGPLDVKIQGTAINSTAKGGVMRLGSGRILTPMDEHAQGNSKLVKGVNGTVFINMNEDGTAAKAEDTVLQGNIYTERRSGSKAVVNVGLASKNSSWTGVTDYNRSFSSDAGEVNLYLSHDAVWNNKKTASVTGSYMGSHIDYFKGGSDAAHAGIIRQNDDRDINIDHYSGHAILVYDHKAEKPKEMIGGRTLIKKAEPGSVVRMVTGNGGLNTNSNKAADKNLVSETLNALANKLYYTGYNNAAIKDNLKGTVEIAEGLTASSASVAIVSGNMSFQDVTGRGEYKFTPAEDDPHGQTTSDFGTPITGEADKDQEYVKANVLKDDVYTFTNAVNTVTVDDGDTTTEDLGYHKAVAAVVGINKDITIHAADKSLKLNAENKTERNSAVGMYTKKKIDAVAKDISIDTKSSVGDVYGIYIHEGGKADIAGNVSILAKQGGDGFANGIKLYNGGSALTINGNLAMKGTGSGNDAYGVSAAQKGGYGSIKTYLATGINIYDKDGASFTLNGNVDMAVKGVGVDMRGSEKNTVTIAGGTILTPDDREEASYIAVAATSGTFTMGMNDAKTGSNGKDVIVQGTISLGAGGTVNLGLGSSKSRWTGVSDNEDERPVNLYLSDGGIWENRQTAKDQYGLFAGSRVTKVAGGTTPAKAGVIAQKDSNPITIDHYSGHTILVYDHEASSPATMIGGDTIIANAEAGSGITMRTNSRGLDTNSGKAKDKNLVNATLNALANKLFYTAYKNGETNLTGKVEIAEGLTTSAVAKKTGNISFKNGTGQGEYIYTPEEDPSGDIIDANGPITFDYKKDSKVFGRSVSQIGGNSKDLIYNFADKTVNITAGSNDWAPMGMTPNVKAVINAKQLNLKTPNVGMMGTYGIYLEDGDDITVNSDVNMTVNGGAYMVDGIFMGHMGAAEAAKTKLTINGNVTMRGTGNDQSSDDFWGIKGTGEDGGYPTYMGSRWAPEGIYLGKEGGSSITINGNVDMAVKGNGAVTDAYYKVAGQNSLDNVLTLNGDVNIITPKSRERGFLALGAFGGTVNVNVKTETDAGGKVKVTGASDHKVNLVGNLYASKDDGNGDNTYYFRDGAINLGLTTSDSTWSGVVSNTNKNTPTGKSQQGDINLWLQNGATWNHEAVSRADAVYAAGNNGKTTLPSPSNGLYGAYDGISHLTTLTGGKDADHAGLIAMKDKADVEVGTYSGFSRIYYNHENSTPKQMIGGDFKVSKALDGSRITLMTGSNGLDTSSTKAADKNLVSETLNALAGKLYYLAKDGKLSAKAALAEGLTASEASLDLKNVTFKESNGQGQYLYTPASDIPEEQTETAFTDTITGVKAKDMKYVNTGVRKEDGTYKFTKDSEITVAAGGPAVKVEEDVIIRADGKTLKMKTVEGSGTVYGINQSTAKKAEITAKNLDVEVTSTSRAEGIHMANSNAAIRPEMTINGNVNLKVSGTANTLGAYIQGNSKLTVNGNVTADVDGHNGGFSYYGATGLYSTSNMGPNSMGADITVNGNVDLKGKAHGIFANAGGSKVTVNGGGSIEVDKASTNPYAAIRAEDGIVNMNVKLDSNGNAVGSLDKKVNIKGNLAVTTGAVNEVDKKGTLSQINLGLTTSDSTLQGVVYNAFPDEGKKAGELTFKGEANLFLANGAAWMNEKYGDTGTSWGGKNFEGSHLTRLAGGVSADKAGQIFQKDTGNITVDNYSGYTDVYYAHEETAPKTMIGGDFIIRKAASGSGISLITDNKGLNTSSNASADKNLVSETLNALANKLFYKAYADGENNLTGFVKIAEGLTSSEAVLKTGNITFKKDNGQGQYLYETAYPNEQVTDPINKTIDGSTASEQVYKEAGVYKSDTDTYKFTKNPATVNGDSGAAVDAGAKDIHVDSGENTLNLNGGNTGVGVKAEGGKTADIKGNANITGKTGVVADGAGSKVLLSGNSNITAEGDGIVASGSGIVEAAGITNVTAGAGRKAVRAGAGSSVSLQSGKLKGDVEADGGTVFLREAKTEGNAAAAAGGSINLTDGSVSGAATADNGTIETENTNVVNGASALNGGKLKLRNGKISGGVKTDAGSAADVVMDRAGNALKGDVSGEGQTDITLSNGGNWDGNSAGSGKTQVKVGNGSTWTGTSMNSNTDVDLEGKWKQTGNSKVRKLISNNGVLDKTASESGNTDIGKLSGRLSLIYAHDKTNPTKVLGGSTFVATADAGSTVDMITDNAGLDTNSDKAADKNKVSEVLNAMAGKLQYTGYQNGERNLKGKLRIAEGLTSSSAGLKTEALSFKRDGRGYFDYTPAKPNKPEIETGDYETSIMSSTRSALTSSILVWRNDMNDMYKRMGDLRIGAESGLWARAYGGRISYDANNAYMKNSYWAAQVGIDKRLASGWHVGGAFGYNDGSATYRYGGKGDPKLYTLAAYATRVSEDGQYVDVIAKAGKLSNKFTAYNKYSAPALRNYVEGKYDTYGYGISAEYGKKIRMGKGFVTPQAELTWSRLSSDSFDAAAPSGESMRVNQSSVNSLIGRLGVVAGVESDKGNFYAKASLFHEFDGDGHILFSEPGKTGKRSSFSLKDTWAEIALGGNYYLSPRSMIYADFTKSFGGDYKVDWRINAGIRFSF</sequence>
<proteinExistence type="predicted"/>
<evidence type="ECO:0000313" key="5">
    <source>
        <dbReference type="Proteomes" id="UP000004736"/>
    </source>
</evidence>
<evidence type="ECO:0000256" key="2">
    <source>
        <dbReference type="SAM" id="SignalP"/>
    </source>
</evidence>
<evidence type="ECO:0000313" key="4">
    <source>
        <dbReference type="EMBL" id="EEW97803.1"/>
    </source>
</evidence>
<keyword evidence="5" id="KW-1185">Reference proteome</keyword>
<feature type="chain" id="PRO_5038572617" evidence="2">
    <location>
        <begin position="41"/>
        <end position="4345"/>
    </location>
</feature>
<dbReference type="EMBL" id="ACIM02000001">
    <property type="protein sequence ID" value="EEW97803.1"/>
    <property type="molecule type" value="Genomic_DNA"/>
</dbReference>
<gene>
    <name evidence="4" type="ORF">GCWU000321_01799</name>
</gene>
<dbReference type="InterPro" id="IPR005546">
    <property type="entry name" value="Autotransporte_beta"/>
</dbReference>
<feature type="compositionally biased region" description="Basic and acidic residues" evidence="1">
    <location>
        <begin position="1079"/>
        <end position="1088"/>
    </location>
</feature>
<keyword evidence="2" id="KW-0732">Signal</keyword>
<dbReference type="Proteomes" id="UP000004736">
    <property type="component" value="Unassembled WGS sequence"/>
</dbReference>
<name>C9LQG7_9FIRM</name>
<feature type="signal peptide" evidence="2">
    <location>
        <begin position="1"/>
        <end position="40"/>
    </location>
</feature>
<dbReference type="Gene3D" id="2.160.20.20">
    <property type="match status" value="1"/>
</dbReference>
<reference evidence="4" key="1">
    <citation type="submission" date="2009-09" db="EMBL/GenBank/DDBJ databases">
        <authorList>
            <person name="Weinstock G."/>
            <person name="Sodergren E."/>
            <person name="Clifton S."/>
            <person name="Fulton L."/>
            <person name="Fulton B."/>
            <person name="Courtney L."/>
            <person name="Fronick C."/>
            <person name="Harrison M."/>
            <person name="Strong C."/>
            <person name="Farmer C."/>
            <person name="Delahaunty K."/>
            <person name="Markovic C."/>
            <person name="Hall O."/>
            <person name="Minx P."/>
            <person name="Tomlinson C."/>
            <person name="Mitreva M."/>
            <person name="Nelson J."/>
            <person name="Hou S."/>
            <person name="Wollam A."/>
            <person name="Pepin K.H."/>
            <person name="Johnson M."/>
            <person name="Bhonagiri V."/>
            <person name="Nash W.E."/>
            <person name="Warren W."/>
            <person name="Chinwalla A."/>
            <person name="Mardis E.R."/>
            <person name="Wilson R.K."/>
        </authorList>
    </citation>
    <scope>NUCLEOTIDE SEQUENCE [LARGE SCALE GENOMIC DNA]</scope>
    <source>
        <strain evidence="4">DSM 15470</strain>
    </source>
</reference>
<organism evidence="4 5">
    <name type="scientific">Dialister invisus DSM 15470</name>
    <dbReference type="NCBI Taxonomy" id="592028"/>
    <lineage>
        <taxon>Bacteria</taxon>
        <taxon>Bacillati</taxon>
        <taxon>Bacillota</taxon>
        <taxon>Negativicutes</taxon>
        <taxon>Veillonellales</taxon>
        <taxon>Veillonellaceae</taxon>
        <taxon>Dialister</taxon>
    </lineage>
</organism>